<organism evidence="2 3">
    <name type="scientific">Parelaphostrongylus tenuis</name>
    <name type="common">Meningeal worm</name>
    <dbReference type="NCBI Taxonomy" id="148309"/>
    <lineage>
        <taxon>Eukaryota</taxon>
        <taxon>Metazoa</taxon>
        <taxon>Ecdysozoa</taxon>
        <taxon>Nematoda</taxon>
        <taxon>Chromadorea</taxon>
        <taxon>Rhabditida</taxon>
        <taxon>Rhabditina</taxon>
        <taxon>Rhabditomorpha</taxon>
        <taxon>Strongyloidea</taxon>
        <taxon>Metastrongylidae</taxon>
        <taxon>Parelaphostrongylus</taxon>
    </lineage>
</organism>
<dbReference type="Proteomes" id="UP001196413">
    <property type="component" value="Unassembled WGS sequence"/>
</dbReference>
<feature type="region of interest" description="Disordered" evidence="1">
    <location>
        <begin position="505"/>
        <end position="524"/>
    </location>
</feature>
<evidence type="ECO:0000313" key="3">
    <source>
        <dbReference type="Proteomes" id="UP001196413"/>
    </source>
</evidence>
<reference evidence="2" key="1">
    <citation type="submission" date="2021-06" db="EMBL/GenBank/DDBJ databases">
        <title>Parelaphostrongylus tenuis whole genome reference sequence.</title>
        <authorList>
            <person name="Garwood T.J."/>
            <person name="Larsen P.A."/>
            <person name="Fountain-Jones N.M."/>
            <person name="Garbe J.R."/>
            <person name="Macchietto M.G."/>
            <person name="Kania S.A."/>
            <person name="Gerhold R.W."/>
            <person name="Richards J.E."/>
            <person name="Wolf T.M."/>
        </authorList>
    </citation>
    <scope>NUCLEOTIDE SEQUENCE</scope>
    <source>
        <strain evidence="2">MNPRO001-30</strain>
        <tissue evidence="2">Meninges</tissue>
    </source>
</reference>
<feature type="region of interest" description="Disordered" evidence="1">
    <location>
        <begin position="723"/>
        <end position="766"/>
    </location>
</feature>
<accession>A0AAD5WKZ0</accession>
<dbReference type="AlphaFoldDB" id="A0AAD5WKZ0"/>
<feature type="compositionally biased region" description="Basic and acidic residues" evidence="1">
    <location>
        <begin position="747"/>
        <end position="757"/>
    </location>
</feature>
<feature type="region of interest" description="Disordered" evidence="1">
    <location>
        <begin position="600"/>
        <end position="641"/>
    </location>
</feature>
<protein>
    <submittedName>
        <fullName evidence="2">Uncharacterized protein</fullName>
    </submittedName>
</protein>
<evidence type="ECO:0000313" key="2">
    <source>
        <dbReference type="EMBL" id="KAJ1373223.1"/>
    </source>
</evidence>
<proteinExistence type="predicted"/>
<evidence type="ECO:0000256" key="1">
    <source>
        <dbReference type="SAM" id="MobiDB-lite"/>
    </source>
</evidence>
<keyword evidence="3" id="KW-1185">Reference proteome</keyword>
<sequence>MSVEKLPHVAKLEENIADGLASDWIHEVEREETIGAESMIEEEVEEFIEVDGIVNEHGDIEDDIRLHPNEVIVSSELRNGSEMYRDHTAIGGEEINMNLPDLLSRMISFTNGSKMYLCFSKRCRRQLCFEGYLYNINGFVRPTIWNLWRCANPSCRGSIRTSPNITELRVRETHIHSCRPEDVQIRLRITVYDLRLMAEFTDLPLDALYYAYLDKVMDEHADIVHLFPPFETLKASLEDHRNHLIYRKRFAAEARECDTNLMYYDSLGIIANSAKFRRTKPFPPSLCMNCHAEFRSAPEAPSQDRLLEHIFFDHNKKTALTNRFTFDDPRLFEQWIRELQYHSKYRLKKMCLHDEHMYYLCQNDFRHPKSNPSRSAFPDMHCTAFVRVHDWRLIIQRELNEVVVDYCLDHIFHNEEPIDPLAPCDRAELYTPEVFLRDLAVRRERTQQLIQDKGLQRIKRRGQPPSTFVSSSMQKSEKVAHAISSDSSVFLTRGNTMRNFDANEQDSSQSVFGAPRSEKRQKKRCHPLTHYITRRENFADSDTYDSVLQFEISCDMLKERMQYARNHKTASHYLGRLTRIVDDVMADPLCAPLSMLEKASSMNEPSWEDVSDPTTKRRRPGGLSPSTVPQVPRVANDGKTSLTERETIVELYTPHKTVPSADANDAVIRNSESVGIRSSSNYGNEESETAPTMSDLLHDALYTSRTTRYDQLSLRGVRRMAYQSMTQQHKAHAKDASEFSDNPNSRLKPDEANDLRHIRGGPRKYP</sequence>
<gene>
    <name evidence="2" type="ORF">KIN20_035575</name>
</gene>
<dbReference type="Gene3D" id="2.20.25.240">
    <property type="match status" value="1"/>
</dbReference>
<comment type="caution">
    <text evidence="2">The sequence shown here is derived from an EMBL/GenBank/DDBJ whole genome shotgun (WGS) entry which is preliminary data.</text>
</comment>
<dbReference type="EMBL" id="JAHQIW010007237">
    <property type="protein sequence ID" value="KAJ1373223.1"/>
    <property type="molecule type" value="Genomic_DNA"/>
</dbReference>
<name>A0AAD5WKZ0_PARTN</name>